<evidence type="ECO:0000256" key="1">
    <source>
        <dbReference type="ARBA" id="ARBA00004651"/>
    </source>
</evidence>
<evidence type="ECO:0000256" key="4">
    <source>
        <dbReference type="ARBA" id="ARBA00022692"/>
    </source>
</evidence>
<comment type="similarity">
    <text evidence="2">Belongs to the GSP F family.</text>
</comment>
<accession>A0ABP3D0C1</accession>
<keyword evidence="5 7" id="KW-1133">Transmembrane helix</keyword>
<name>A0ABP3D0C1_9GAMM</name>
<feature type="transmembrane region" description="Helical" evidence="7">
    <location>
        <begin position="381"/>
        <end position="398"/>
    </location>
</feature>
<keyword evidence="4 7" id="KW-0812">Transmembrane</keyword>
<dbReference type="PANTHER" id="PTHR30012">
    <property type="entry name" value="GENERAL SECRETION PATHWAY PROTEIN"/>
    <property type="match status" value="1"/>
</dbReference>
<keyword evidence="3" id="KW-1003">Cell membrane</keyword>
<dbReference type="EMBL" id="BAAADG010000003">
    <property type="protein sequence ID" value="GAA0219856.1"/>
    <property type="molecule type" value="Genomic_DNA"/>
</dbReference>
<dbReference type="Proteomes" id="UP001501476">
    <property type="component" value="Unassembled WGS sequence"/>
</dbReference>
<protein>
    <submittedName>
        <fullName evidence="9">Type II secretion system F family protein</fullName>
    </submittedName>
</protein>
<keyword evidence="6 7" id="KW-0472">Membrane</keyword>
<dbReference type="Pfam" id="PF00482">
    <property type="entry name" value="T2SSF"/>
    <property type="match status" value="2"/>
</dbReference>
<dbReference type="PRINTS" id="PR00812">
    <property type="entry name" value="BCTERIALGSPF"/>
</dbReference>
<dbReference type="InterPro" id="IPR003004">
    <property type="entry name" value="GspF/PilC"/>
</dbReference>
<evidence type="ECO:0000313" key="10">
    <source>
        <dbReference type="Proteomes" id="UP001501476"/>
    </source>
</evidence>
<evidence type="ECO:0000256" key="5">
    <source>
        <dbReference type="ARBA" id="ARBA00022989"/>
    </source>
</evidence>
<dbReference type="RefSeq" id="WP_343749560.1">
    <property type="nucleotide sequence ID" value="NZ_BAAADG010000003.1"/>
</dbReference>
<evidence type="ECO:0000313" key="9">
    <source>
        <dbReference type="EMBL" id="GAA0219856.1"/>
    </source>
</evidence>
<evidence type="ECO:0000256" key="6">
    <source>
        <dbReference type="ARBA" id="ARBA00023136"/>
    </source>
</evidence>
<evidence type="ECO:0000256" key="2">
    <source>
        <dbReference type="ARBA" id="ARBA00005745"/>
    </source>
</evidence>
<gene>
    <name evidence="9" type="ORF">GCM10008964_09330</name>
</gene>
<keyword evidence="10" id="KW-1185">Reference proteome</keyword>
<sequence length="406" mass="45059">MRYEYHGLTSSGDSKHGFIQAADQNAVVSKLQKKGIFATQIRVAADDSQAVSIQGLNQVWDQVLTYIPVKTSQKVFFFRQMALMFRSGLSVTEALTILSHIQRGKLRQIVNALNDDISSGKSFSQALEQFESIFGPMALHMIRSAENSGELEPALLRIADFMERKHEIKTQLISTMTYPIVVLLMTIGVFIFMMMTVIPKFAGFFERSGRTPPPEMLQLMGIANFLTTQWYVLLVVFIVVIGGSIYTYSTREGRLYIDIFLLKIPLIGSMISASAMSQITWGLSTLLQSGVSVVKSLEIIGDLIRNTAISGNIIAASESILRGDDMGKSFHKPYIEELIQQMVLVGERSGSMIPIMRDAGQFYEEKIRNITKAIAAATEPAAILLIGGIVGYVYYAFFKSMFSMSG</sequence>
<feature type="domain" description="Type II secretion system protein GspF" evidence="8">
    <location>
        <begin position="283"/>
        <end position="397"/>
    </location>
</feature>
<dbReference type="Gene3D" id="1.20.81.30">
    <property type="entry name" value="Type II secretion system (T2SS), domain F"/>
    <property type="match status" value="2"/>
</dbReference>
<feature type="transmembrane region" description="Helical" evidence="7">
    <location>
        <begin position="230"/>
        <end position="248"/>
    </location>
</feature>
<comment type="caution">
    <text evidence="9">The sequence shown here is derived from an EMBL/GenBank/DDBJ whole genome shotgun (WGS) entry which is preliminary data.</text>
</comment>
<organism evidence="9 10">
    <name type="scientific">Methylophaga marina</name>
    <dbReference type="NCBI Taxonomy" id="45495"/>
    <lineage>
        <taxon>Bacteria</taxon>
        <taxon>Pseudomonadati</taxon>
        <taxon>Pseudomonadota</taxon>
        <taxon>Gammaproteobacteria</taxon>
        <taxon>Thiotrichales</taxon>
        <taxon>Piscirickettsiaceae</taxon>
        <taxon>Methylophaga</taxon>
    </lineage>
</organism>
<reference evidence="10" key="1">
    <citation type="journal article" date="2019" name="Int. J. Syst. Evol. Microbiol.">
        <title>The Global Catalogue of Microorganisms (GCM) 10K type strain sequencing project: providing services to taxonomists for standard genome sequencing and annotation.</title>
        <authorList>
            <consortium name="The Broad Institute Genomics Platform"/>
            <consortium name="The Broad Institute Genome Sequencing Center for Infectious Disease"/>
            <person name="Wu L."/>
            <person name="Ma J."/>
        </authorList>
    </citation>
    <scope>NUCLEOTIDE SEQUENCE [LARGE SCALE GENOMIC DNA]</scope>
    <source>
        <strain evidence="10">JCM 6886</strain>
    </source>
</reference>
<proteinExistence type="inferred from homology"/>
<dbReference type="PANTHER" id="PTHR30012:SF0">
    <property type="entry name" value="TYPE II SECRETION SYSTEM PROTEIN F-RELATED"/>
    <property type="match status" value="1"/>
</dbReference>
<evidence type="ECO:0000259" key="8">
    <source>
        <dbReference type="Pfam" id="PF00482"/>
    </source>
</evidence>
<comment type="subcellular location">
    <subcellularLocation>
        <location evidence="1">Cell membrane</location>
        <topology evidence="1">Multi-pass membrane protein</topology>
    </subcellularLocation>
</comment>
<evidence type="ECO:0000256" key="3">
    <source>
        <dbReference type="ARBA" id="ARBA00022475"/>
    </source>
</evidence>
<dbReference type="InterPro" id="IPR042094">
    <property type="entry name" value="T2SS_GspF_sf"/>
</dbReference>
<feature type="transmembrane region" description="Helical" evidence="7">
    <location>
        <begin position="172"/>
        <end position="198"/>
    </location>
</feature>
<feature type="domain" description="Type II secretion system protein GspF" evidence="8">
    <location>
        <begin position="77"/>
        <end position="199"/>
    </location>
</feature>
<evidence type="ECO:0000256" key="7">
    <source>
        <dbReference type="SAM" id="Phobius"/>
    </source>
</evidence>
<dbReference type="InterPro" id="IPR018076">
    <property type="entry name" value="T2SS_GspF_dom"/>
</dbReference>